<dbReference type="Proteomes" id="UP000636811">
    <property type="component" value="Unassembled WGS sequence"/>
</dbReference>
<feature type="domain" description="XdhC Rossmann" evidence="2">
    <location>
        <begin position="106"/>
        <end position="247"/>
    </location>
</feature>
<dbReference type="PANTHER" id="PTHR30388">
    <property type="entry name" value="ALDEHYDE OXIDOREDUCTASE MOLYBDENUM COFACTOR ASSEMBLY PROTEIN"/>
    <property type="match status" value="1"/>
</dbReference>
<name>A0ABS0E7L4_9GAMM</name>
<dbReference type="Pfam" id="PF13478">
    <property type="entry name" value="XdhC_C"/>
    <property type="match status" value="1"/>
</dbReference>
<evidence type="ECO:0000313" key="4">
    <source>
        <dbReference type="Proteomes" id="UP000636811"/>
    </source>
</evidence>
<dbReference type="InterPro" id="IPR052698">
    <property type="entry name" value="MoCofactor_Util/Proc"/>
</dbReference>
<comment type="caution">
    <text evidence="3">The sequence shown here is derived from an EMBL/GenBank/DDBJ whole genome shotgun (WGS) entry which is preliminary data.</text>
</comment>
<sequence length="277" mass="29593">MSLFAEAAHMEKQNIPFAMAVITESKGSAPRHAGQMMVLSDGNILGTIGGGMMERKVIEEALLALQEGKSRVFHGRMARQGKDAVGSDCGGAISVFISVHGVRPKLVLVGGGHVNRAIAQVAARLNFTLLVTDIHAPNLQPRDFPQEAKLLLSSSFTDALSQITFDENTYVVIATNSNDLEVINILIHQPFKYLGLLASRRKVHSFTQQLVAGGTPAALLTSLHAPIGFDIGAETPEEIAISVMAEILQVKNNTSGLLMNCAARGFTTKQVEAEIPA</sequence>
<dbReference type="Gene3D" id="3.40.50.720">
    <property type="entry name" value="NAD(P)-binding Rossmann-like Domain"/>
    <property type="match status" value="1"/>
</dbReference>
<evidence type="ECO:0000259" key="2">
    <source>
        <dbReference type="Pfam" id="PF13478"/>
    </source>
</evidence>
<dbReference type="PANTHER" id="PTHR30388:SF6">
    <property type="entry name" value="XANTHINE DEHYDROGENASE SUBUNIT A-RELATED"/>
    <property type="match status" value="1"/>
</dbReference>
<evidence type="ECO:0000313" key="3">
    <source>
        <dbReference type="EMBL" id="MBF7981084.1"/>
    </source>
</evidence>
<protein>
    <submittedName>
        <fullName evidence="3">XdhC family protein</fullName>
    </submittedName>
</protein>
<evidence type="ECO:0000259" key="1">
    <source>
        <dbReference type="Pfam" id="PF02625"/>
    </source>
</evidence>
<proteinExistence type="predicted"/>
<dbReference type="RefSeq" id="WP_195815081.1">
    <property type="nucleotide sequence ID" value="NZ_JADOBI010000007.1"/>
</dbReference>
<feature type="domain" description="XdhC- CoxI" evidence="1">
    <location>
        <begin position="12"/>
        <end position="74"/>
    </location>
</feature>
<reference evidence="3 4" key="1">
    <citation type="submission" date="2020-11" db="EMBL/GenBank/DDBJ databases">
        <title>Taxonomic investigation of Rahnella strains.</title>
        <authorList>
            <person name="Lee S.D."/>
        </authorList>
    </citation>
    <scope>NUCLEOTIDE SEQUENCE [LARGE SCALE GENOMIC DNA]</scope>
    <source>
        <strain evidence="3 4">SAP-17</strain>
    </source>
</reference>
<dbReference type="InterPro" id="IPR003777">
    <property type="entry name" value="XdhC_CoxI"/>
</dbReference>
<dbReference type="Pfam" id="PF02625">
    <property type="entry name" value="XdhC_CoxI"/>
    <property type="match status" value="1"/>
</dbReference>
<keyword evidence="4" id="KW-1185">Reference proteome</keyword>
<organism evidence="3 4">
    <name type="scientific">Rahnella laticis</name>
    <dbReference type="NCBI Taxonomy" id="2787622"/>
    <lineage>
        <taxon>Bacteria</taxon>
        <taxon>Pseudomonadati</taxon>
        <taxon>Pseudomonadota</taxon>
        <taxon>Gammaproteobacteria</taxon>
        <taxon>Enterobacterales</taxon>
        <taxon>Yersiniaceae</taxon>
        <taxon>Rahnella</taxon>
    </lineage>
</organism>
<gene>
    <name evidence="3" type="ORF">IV433_16830</name>
</gene>
<dbReference type="InterPro" id="IPR027051">
    <property type="entry name" value="XdhC_Rossmann_dom"/>
</dbReference>
<accession>A0ABS0E7L4</accession>
<dbReference type="EMBL" id="JADOBI010000007">
    <property type="protein sequence ID" value="MBF7981084.1"/>
    <property type="molecule type" value="Genomic_DNA"/>
</dbReference>